<evidence type="ECO:0000259" key="1">
    <source>
        <dbReference type="Pfam" id="PF02893"/>
    </source>
</evidence>
<dbReference type="Gene3D" id="2.30.29.30">
    <property type="entry name" value="Pleckstrin-homology domain (PH domain)/Phosphotyrosine-binding domain (PTB)"/>
    <property type="match status" value="1"/>
</dbReference>
<keyword evidence="3" id="KW-1185">Reference proteome</keyword>
<dbReference type="AlphaFoldDB" id="A0A0B1T0U3"/>
<protein>
    <recommendedName>
        <fullName evidence="1">GRAM domain-containing protein</fullName>
    </recommendedName>
</protein>
<dbReference type="Pfam" id="PF02893">
    <property type="entry name" value="GRAM"/>
    <property type="match status" value="1"/>
</dbReference>
<gene>
    <name evidence="2" type="ORF">OESDEN_11141</name>
</gene>
<reference evidence="2 3" key="1">
    <citation type="submission" date="2014-03" db="EMBL/GenBank/DDBJ databases">
        <title>Draft genome of the hookworm Oesophagostomum dentatum.</title>
        <authorList>
            <person name="Mitreva M."/>
        </authorList>
    </citation>
    <scope>NUCLEOTIDE SEQUENCE [LARGE SCALE GENOMIC DNA]</scope>
    <source>
        <strain evidence="2 3">OD-Hann</strain>
    </source>
</reference>
<dbReference type="EMBL" id="KN554815">
    <property type="protein sequence ID" value="KHJ89050.1"/>
    <property type="molecule type" value="Genomic_DNA"/>
</dbReference>
<dbReference type="Proteomes" id="UP000053660">
    <property type="component" value="Unassembled WGS sequence"/>
</dbReference>
<dbReference type="InterPro" id="IPR004182">
    <property type="entry name" value="GRAM"/>
</dbReference>
<evidence type="ECO:0000313" key="3">
    <source>
        <dbReference type="Proteomes" id="UP000053660"/>
    </source>
</evidence>
<dbReference type="GO" id="GO:0034164">
    <property type="term" value="P:negative regulation of toll-like receptor 9 signaling pathway"/>
    <property type="evidence" value="ECO:0007669"/>
    <property type="project" value="TreeGrafter"/>
</dbReference>
<dbReference type="InterPro" id="IPR037847">
    <property type="entry name" value="GRAMDC4"/>
</dbReference>
<name>A0A0B1T0U3_OESDE</name>
<proteinExistence type="predicted"/>
<feature type="domain" description="GRAM" evidence="1">
    <location>
        <begin position="10"/>
        <end position="99"/>
    </location>
</feature>
<accession>A0A0B1T0U3</accession>
<dbReference type="PANTHER" id="PTHR37402">
    <property type="entry name" value="GRAM DOMAIN-CONTAINING PROTEIN 4"/>
    <property type="match status" value="1"/>
</dbReference>
<organism evidence="2 3">
    <name type="scientific">Oesophagostomum dentatum</name>
    <name type="common">Nodular worm</name>
    <dbReference type="NCBI Taxonomy" id="61180"/>
    <lineage>
        <taxon>Eukaryota</taxon>
        <taxon>Metazoa</taxon>
        <taxon>Ecdysozoa</taxon>
        <taxon>Nematoda</taxon>
        <taxon>Chromadorea</taxon>
        <taxon>Rhabditida</taxon>
        <taxon>Rhabditina</taxon>
        <taxon>Rhabditomorpha</taxon>
        <taxon>Strongyloidea</taxon>
        <taxon>Strongylidae</taxon>
        <taxon>Oesophagostomum</taxon>
    </lineage>
</organism>
<dbReference type="InterPro" id="IPR011993">
    <property type="entry name" value="PH-like_dom_sf"/>
</dbReference>
<dbReference type="OrthoDB" id="1708389at2759"/>
<dbReference type="PANTHER" id="PTHR37402:SF1">
    <property type="entry name" value="GRAM DOMAIN-CONTAINING PROTEIN 4"/>
    <property type="match status" value="1"/>
</dbReference>
<dbReference type="GO" id="GO:0006915">
    <property type="term" value="P:apoptotic process"/>
    <property type="evidence" value="ECO:0007669"/>
    <property type="project" value="InterPro"/>
</dbReference>
<sequence>MNDKERSFPKGISSGILYLTENALIYRSKSINEDRAPTIMLFTDIISIKRIQSLRTMRLLAGTRKSLEISMEGRKKPLQFIGLAQRDDFFERIESVCARVDARIHFL</sequence>
<evidence type="ECO:0000313" key="2">
    <source>
        <dbReference type="EMBL" id="KHJ89050.1"/>
    </source>
</evidence>